<feature type="non-terminal residue" evidence="1">
    <location>
        <position position="183"/>
    </location>
</feature>
<dbReference type="GO" id="GO:0004386">
    <property type="term" value="F:helicase activity"/>
    <property type="evidence" value="ECO:0007669"/>
    <property type="project" value="UniProtKB-KW"/>
</dbReference>
<keyword evidence="1" id="KW-0067">ATP-binding</keyword>
<sequence>EIIASFDLNESVDQNSTEATKETVNKALTNSTNSSHPVATKAAVNKTLTNSAKSSRPKGSIEVPHDPTINIFTAQSVCLSSNHVESARNMQEITPTANVMSSPVVSPDVSMNRSAFSSLDRTKFWYTNATSLNNKMHMLESTAFSLEPDIIGITDTWFCPSSVPELIGYQLFRVDRLGDVRGG</sequence>
<keyword evidence="1" id="KW-0547">Nucleotide-binding</keyword>
<dbReference type="AlphaFoldDB" id="A0A3M7PUV5"/>
<evidence type="ECO:0000313" key="2">
    <source>
        <dbReference type="Proteomes" id="UP000276133"/>
    </source>
</evidence>
<organism evidence="1 2">
    <name type="scientific">Brachionus plicatilis</name>
    <name type="common">Marine rotifer</name>
    <name type="synonym">Brachionus muelleri</name>
    <dbReference type="NCBI Taxonomy" id="10195"/>
    <lineage>
        <taxon>Eukaryota</taxon>
        <taxon>Metazoa</taxon>
        <taxon>Spiralia</taxon>
        <taxon>Gnathifera</taxon>
        <taxon>Rotifera</taxon>
        <taxon>Eurotatoria</taxon>
        <taxon>Monogononta</taxon>
        <taxon>Pseudotrocha</taxon>
        <taxon>Ploima</taxon>
        <taxon>Brachionidae</taxon>
        <taxon>Brachionus</taxon>
    </lineage>
</organism>
<keyword evidence="2" id="KW-1185">Reference proteome</keyword>
<keyword evidence="1" id="KW-0347">Helicase</keyword>
<proteinExistence type="predicted"/>
<dbReference type="OrthoDB" id="8043011at2759"/>
<feature type="non-terminal residue" evidence="1">
    <location>
        <position position="1"/>
    </location>
</feature>
<name>A0A3M7PUV5_BRAPC</name>
<reference evidence="1 2" key="1">
    <citation type="journal article" date="2018" name="Sci. Rep.">
        <title>Genomic signatures of local adaptation to the degree of environmental predictability in rotifers.</title>
        <authorList>
            <person name="Franch-Gras L."/>
            <person name="Hahn C."/>
            <person name="Garcia-Roger E.M."/>
            <person name="Carmona M.J."/>
            <person name="Serra M."/>
            <person name="Gomez A."/>
        </authorList>
    </citation>
    <scope>NUCLEOTIDE SEQUENCE [LARGE SCALE GENOMIC DNA]</scope>
    <source>
        <strain evidence="1">HYR1</strain>
    </source>
</reference>
<keyword evidence="1" id="KW-0378">Hydrolase</keyword>
<dbReference type="Proteomes" id="UP000276133">
    <property type="component" value="Unassembled WGS sequence"/>
</dbReference>
<comment type="caution">
    <text evidence="1">The sequence shown here is derived from an EMBL/GenBank/DDBJ whole genome shotgun (WGS) entry which is preliminary data.</text>
</comment>
<accession>A0A3M7PUV5</accession>
<evidence type="ECO:0000313" key="1">
    <source>
        <dbReference type="EMBL" id="RNA02793.1"/>
    </source>
</evidence>
<gene>
    <name evidence="1" type="ORF">BpHYR1_051155</name>
</gene>
<dbReference type="EMBL" id="REGN01008751">
    <property type="protein sequence ID" value="RNA02793.1"/>
    <property type="molecule type" value="Genomic_DNA"/>
</dbReference>
<protein>
    <submittedName>
        <fullName evidence="1">ATP-dependent RNA helicase TDRD12</fullName>
    </submittedName>
</protein>